<keyword evidence="3" id="KW-1185">Reference proteome</keyword>
<sequence>MPYKYNTTTTSRKKRLPSGCVFGGIFTFTGIVMAAICAYVAIDTSLFKGKSCPAQAVIINVAYHGSDMTGTTIVRYSANGQTHTCGLNYTSTSLHKGDTITINYLKADPRKARYIAGNRFIIILSAVMALVFGGMGAALLLAQRRRKRKTMRLINTGMMVEADITDISENMYMSMDGRHPIIISCRYTSPEGRVYLFRSSSSWYGSYDITPKKKIKVYIDREDPSFYYVDVDSVVG</sequence>
<dbReference type="AlphaFoldDB" id="A0A938WSG5"/>
<comment type="caution">
    <text evidence="2">The sequence shown here is derived from an EMBL/GenBank/DDBJ whole genome shotgun (WGS) entry which is preliminary data.</text>
</comment>
<keyword evidence="1" id="KW-0472">Membrane</keyword>
<organism evidence="2 3">
    <name type="scientific">Marseilla massiliensis</name>
    <dbReference type="NCBI Taxonomy" id="1841864"/>
    <lineage>
        <taxon>Bacteria</taxon>
        <taxon>Pseudomonadati</taxon>
        <taxon>Bacteroidota</taxon>
        <taxon>Bacteroidia</taxon>
        <taxon>Bacteroidales</taxon>
        <taxon>Prevotellaceae</taxon>
        <taxon>Marseilla</taxon>
    </lineage>
</organism>
<dbReference type="EMBL" id="JACJJG010000038">
    <property type="protein sequence ID" value="MBM6673831.1"/>
    <property type="molecule type" value="Genomic_DNA"/>
</dbReference>
<keyword evidence="1" id="KW-0812">Transmembrane</keyword>
<dbReference type="Proteomes" id="UP000706891">
    <property type="component" value="Unassembled WGS sequence"/>
</dbReference>
<name>A0A938WSG5_9BACT</name>
<proteinExistence type="predicted"/>
<dbReference type="RefSeq" id="WP_205104770.1">
    <property type="nucleotide sequence ID" value="NZ_JACJJG010000038.1"/>
</dbReference>
<gene>
    <name evidence="2" type="ORF">H6A34_08080</name>
</gene>
<reference evidence="2" key="2">
    <citation type="journal article" date="2021" name="Sci. Rep.">
        <title>The distribution of antibiotic resistance genes in chicken gut microbiota commensals.</title>
        <authorList>
            <person name="Juricova H."/>
            <person name="Matiasovicova J."/>
            <person name="Kubasova T."/>
            <person name="Cejkova D."/>
            <person name="Rychlik I."/>
        </authorList>
    </citation>
    <scope>NUCLEOTIDE SEQUENCE</scope>
    <source>
        <strain evidence="2">An824</strain>
    </source>
</reference>
<evidence type="ECO:0008006" key="4">
    <source>
        <dbReference type="Google" id="ProtNLM"/>
    </source>
</evidence>
<evidence type="ECO:0000256" key="1">
    <source>
        <dbReference type="SAM" id="Phobius"/>
    </source>
</evidence>
<accession>A0A938WSG5</accession>
<feature type="transmembrane region" description="Helical" evidence="1">
    <location>
        <begin position="21"/>
        <end position="42"/>
    </location>
</feature>
<keyword evidence="1" id="KW-1133">Transmembrane helix</keyword>
<reference evidence="2" key="1">
    <citation type="submission" date="2020-08" db="EMBL/GenBank/DDBJ databases">
        <authorList>
            <person name="Cejkova D."/>
            <person name="Kubasova T."/>
            <person name="Jahodarova E."/>
            <person name="Rychlik I."/>
        </authorList>
    </citation>
    <scope>NUCLEOTIDE SEQUENCE</scope>
    <source>
        <strain evidence="2">An824</strain>
    </source>
</reference>
<protein>
    <recommendedName>
        <fullName evidence="4">DUF3592 domain-containing protein</fullName>
    </recommendedName>
</protein>
<evidence type="ECO:0000313" key="2">
    <source>
        <dbReference type="EMBL" id="MBM6673831.1"/>
    </source>
</evidence>
<feature type="transmembrane region" description="Helical" evidence="1">
    <location>
        <begin position="120"/>
        <end position="142"/>
    </location>
</feature>
<evidence type="ECO:0000313" key="3">
    <source>
        <dbReference type="Proteomes" id="UP000706891"/>
    </source>
</evidence>